<proteinExistence type="predicted"/>
<gene>
    <name evidence="2" type="ORF">J2I48_24245</name>
</gene>
<accession>A0A939GC59</accession>
<keyword evidence="1" id="KW-1133">Transmembrane helix</keyword>
<feature type="transmembrane region" description="Helical" evidence="1">
    <location>
        <begin position="168"/>
        <end position="193"/>
    </location>
</feature>
<evidence type="ECO:0000313" key="3">
    <source>
        <dbReference type="Proteomes" id="UP000664795"/>
    </source>
</evidence>
<keyword evidence="1" id="KW-0812">Transmembrane</keyword>
<feature type="transmembrane region" description="Helical" evidence="1">
    <location>
        <begin position="21"/>
        <end position="41"/>
    </location>
</feature>
<name>A0A939GC59_9BACT</name>
<keyword evidence="3" id="KW-1185">Reference proteome</keyword>
<dbReference type="EMBL" id="JAFMYU010000027">
    <property type="protein sequence ID" value="MBO0934140.1"/>
    <property type="molecule type" value="Genomic_DNA"/>
</dbReference>
<organism evidence="2 3">
    <name type="scientific">Fibrella aquatilis</name>
    <dbReference type="NCBI Taxonomy" id="2817059"/>
    <lineage>
        <taxon>Bacteria</taxon>
        <taxon>Pseudomonadati</taxon>
        <taxon>Bacteroidota</taxon>
        <taxon>Cytophagia</taxon>
        <taxon>Cytophagales</taxon>
        <taxon>Spirosomataceae</taxon>
        <taxon>Fibrella</taxon>
    </lineage>
</organism>
<sequence>MFTRPGESIRDYIGGKRVDHFKPLAFVLILSTIYAFLSHSLNDNSFLEDFMLGFKSVPDSKGEKTSYVAVNWLITHYAYTSLLLIPIYSLASYLAFIKSKYNYFQHLVLNAFLSGQATLVHIVYLFITYLINKNNPNYALDYIEILIGFLLTLWTYSQFFNGLKTWQTVALTVLNYMLNVVFVAVCFMILFFLSKLFS</sequence>
<evidence type="ECO:0000256" key="1">
    <source>
        <dbReference type="SAM" id="Phobius"/>
    </source>
</evidence>
<dbReference type="Proteomes" id="UP000664795">
    <property type="component" value="Unassembled WGS sequence"/>
</dbReference>
<protein>
    <submittedName>
        <fullName evidence="2">DUF3667 domain-containing protein</fullName>
    </submittedName>
</protein>
<dbReference type="AlphaFoldDB" id="A0A939GC59"/>
<comment type="caution">
    <text evidence="2">The sequence shown here is derived from an EMBL/GenBank/DDBJ whole genome shotgun (WGS) entry which is preliminary data.</text>
</comment>
<keyword evidence="1" id="KW-0472">Membrane</keyword>
<evidence type="ECO:0000313" key="2">
    <source>
        <dbReference type="EMBL" id="MBO0934140.1"/>
    </source>
</evidence>
<dbReference type="Pfam" id="PF12412">
    <property type="entry name" value="DUF3667"/>
    <property type="match status" value="1"/>
</dbReference>
<reference evidence="2 3" key="1">
    <citation type="submission" date="2021-03" db="EMBL/GenBank/DDBJ databases">
        <title>Fibrella sp. HMF5036 genome sequencing and assembly.</title>
        <authorList>
            <person name="Kang H."/>
            <person name="Kim H."/>
            <person name="Bae S."/>
            <person name="Joh K."/>
        </authorList>
    </citation>
    <scope>NUCLEOTIDE SEQUENCE [LARGE SCALE GENOMIC DNA]</scope>
    <source>
        <strain evidence="2 3">HMF5036</strain>
    </source>
</reference>
<feature type="transmembrane region" description="Helical" evidence="1">
    <location>
        <begin position="137"/>
        <end position="156"/>
    </location>
</feature>
<dbReference type="InterPro" id="IPR022134">
    <property type="entry name" value="DUF3667"/>
</dbReference>
<feature type="transmembrane region" description="Helical" evidence="1">
    <location>
        <begin position="108"/>
        <end position="131"/>
    </location>
</feature>
<feature type="transmembrane region" description="Helical" evidence="1">
    <location>
        <begin position="77"/>
        <end position="96"/>
    </location>
</feature>